<organism evidence="2 3">
    <name type="scientific">Deinococcus lacus</name>
    <dbReference type="NCBI Taxonomy" id="392561"/>
    <lineage>
        <taxon>Bacteria</taxon>
        <taxon>Thermotogati</taxon>
        <taxon>Deinococcota</taxon>
        <taxon>Deinococci</taxon>
        <taxon>Deinococcales</taxon>
        <taxon>Deinococcaceae</taxon>
        <taxon>Deinococcus</taxon>
    </lineage>
</organism>
<reference evidence="3" key="1">
    <citation type="journal article" date="2019" name="Int. J. Syst. Evol. Microbiol.">
        <title>The Global Catalogue of Microorganisms (GCM) 10K type strain sequencing project: providing services to taxonomists for standard genome sequencing and annotation.</title>
        <authorList>
            <consortium name="The Broad Institute Genomics Platform"/>
            <consortium name="The Broad Institute Genome Sequencing Center for Infectious Disease"/>
            <person name="Wu L."/>
            <person name="Ma J."/>
        </authorList>
    </citation>
    <scope>NUCLEOTIDE SEQUENCE [LARGE SCALE GENOMIC DNA]</scope>
    <source>
        <strain evidence="3">CGMCC 1.15772</strain>
    </source>
</reference>
<feature type="chain" id="PRO_5046086139" evidence="1">
    <location>
        <begin position="19"/>
        <end position="110"/>
    </location>
</feature>
<dbReference type="EMBL" id="JBHSWD010000001">
    <property type="protein sequence ID" value="MFC6591730.1"/>
    <property type="molecule type" value="Genomic_DNA"/>
</dbReference>
<evidence type="ECO:0000256" key="1">
    <source>
        <dbReference type="SAM" id="SignalP"/>
    </source>
</evidence>
<keyword evidence="1" id="KW-0732">Signal</keyword>
<protein>
    <submittedName>
        <fullName evidence="2">Uncharacterized protein</fullName>
    </submittedName>
</protein>
<dbReference type="Proteomes" id="UP001596297">
    <property type="component" value="Unassembled WGS sequence"/>
</dbReference>
<name>A0ABW1YDV4_9DEIO</name>
<evidence type="ECO:0000313" key="3">
    <source>
        <dbReference type="Proteomes" id="UP001596297"/>
    </source>
</evidence>
<feature type="signal peptide" evidence="1">
    <location>
        <begin position="1"/>
        <end position="18"/>
    </location>
</feature>
<dbReference type="RefSeq" id="WP_380082737.1">
    <property type="nucleotide sequence ID" value="NZ_JBHSWD010000001.1"/>
</dbReference>
<accession>A0ABW1YDV4</accession>
<gene>
    <name evidence="2" type="ORF">ACFP81_06690</name>
</gene>
<evidence type="ECO:0000313" key="2">
    <source>
        <dbReference type="EMBL" id="MFC6591730.1"/>
    </source>
</evidence>
<sequence length="110" mass="11837">MKRALLTLLTLLAFPAAAQSSFPSPVPTLTLGGTPQPGWLNTAGDFTGLPVWTLPRLGLAVRNDPADLRLLYGTRELRYSPQAGWRSVGLAAAPARLQPPERWAAACMWA</sequence>
<comment type="caution">
    <text evidence="2">The sequence shown here is derived from an EMBL/GenBank/DDBJ whole genome shotgun (WGS) entry which is preliminary data.</text>
</comment>
<proteinExistence type="predicted"/>
<keyword evidence="3" id="KW-1185">Reference proteome</keyword>